<evidence type="ECO:0000313" key="2">
    <source>
        <dbReference type="EMBL" id="KAH7091686.1"/>
    </source>
</evidence>
<keyword evidence="3" id="KW-1185">Reference proteome</keyword>
<accession>A0A8K0W2D3</accession>
<organism evidence="2 3">
    <name type="scientific">Paraphoma chrysanthemicola</name>
    <dbReference type="NCBI Taxonomy" id="798071"/>
    <lineage>
        <taxon>Eukaryota</taxon>
        <taxon>Fungi</taxon>
        <taxon>Dikarya</taxon>
        <taxon>Ascomycota</taxon>
        <taxon>Pezizomycotina</taxon>
        <taxon>Dothideomycetes</taxon>
        <taxon>Pleosporomycetidae</taxon>
        <taxon>Pleosporales</taxon>
        <taxon>Pleosporineae</taxon>
        <taxon>Phaeosphaeriaceae</taxon>
        <taxon>Paraphoma</taxon>
    </lineage>
</organism>
<comment type="caution">
    <text evidence="2">The sequence shown here is derived from an EMBL/GenBank/DDBJ whole genome shotgun (WGS) entry which is preliminary data.</text>
</comment>
<feature type="signal peptide" evidence="1">
    <location>
        <begin position="1"/>
        <end position="24"/>
    </location>
</feature>
<dbReference type="AlphaFoldDB" id="A0A8K0W2D3"/>
<reference evidence="2" key="1">
    <citation type="journal article" date="2021" name="Nat. Commun.">
        <title>Genetic determinants of endophytism in the Arabidopsis root mycobiome.</title>
        <authorList>
            <person name="Mesny F."/>
            <person name="Miyauchi S."/>
            <person name="Thiergart T."/>
            <person name="Pickel B."/>
            <person name="Atanasova L."/>
            <person name="Karlsson M."/>
            <person name="Huettel B."/>
            <person name="Barry K.W."/>
            <person name="Haridas S."/>
            <person name="Chen C."/>
            <person name="Bauer D."/>
            <person name="Andreopoulos W."/>
            <person name="Pangilinan J."/>
            <person name="LaButti K."/>
            <person name="Riley R."/>
            <person name="Lipzen A."/>
            <person name="Clum A."/>
            <person name="Drula E."/>
            <person name="Henrissat B."/>
            <person name="Kohler A."/>
            <person name="Grigoriev I.V."/>
            <person name="Martin F.M."/>
            <person name="Hacquard S."/>
        </authorList>
    </citation>
    <scope>NUCLEOTIDE SEQUENCE</scope>
    <source>
        <strain evidence="2">MPI-SDFR-AT-0120</strain>
    </source>
</reference>
<proteinExistence type="predicted"/>
<dbReference type="EMBL" id="JAGMVJ010000004">
    <property type="protein sequence ID" value="KAH7091686.1"/>
    <property type="molecule type" value="Genomic_DNA"/>
</dbReference>
<protein>
    <recommendedName>
        <fullName evidence="4">Secreted protein</fullName>
    </recommendedName>
</protein>
<feature type="chain" id="PRO_5035441210" description="Secreted protein" evidence="1">
    <location>
        <begin position="25"/>
        <end position="150"/>
    </location>
</feature>
<gene>
    <name evidence="2" type="ORF">FB567DRAFT_519211</name>
</gene>
<sequence>MLCRILRCKLSWFGLGLWLRECECEAPFKCAFQHQDCNIANPVSKHQDFKPSPVLTVAAHRNSPQCPFFLPSILYLSTGILGPATPQRHFAAGANVAHPLAVRPSERSTAKPPIDSDNLGPVFCASGQLYHGRRVSGVLVLGSRARADLL</sequence>
<dbReference type="Proteomes" id="UP000813461">
    <property type="component" value="Unassembled WGS sequence"/>
</dbReference>
<evidence type="ECO:0000313" key="3">
    <source>
        <dbReference type="Proteomes" id="UP000813461"/>
    </source>
</evidence>
<evidence type="ECO:0000256" key="1">
    <source>
        <dbReference type="SAM" id="SignalP"/>
    </source>
</evidence>
<evidence type="ECO:0008006" key="4">
    <source>
        <dbReference type="Google" id="ProtNLM"/>
    </source>
</evidence>
<name>A0A8K0W2D3_9PLEO</name>
<keyword evidence="1" id="KW-0732">Signal</keyword>